<comment type="caution">
    <text evidence="1">The sequence shown here is derived from an EMBL/GenBank/DDBJ whole genome shotgun (WGS) entry which is preliminary data.</text>
</comment>
<name>A0AAD1Y7Y3_EUPCR</name>
<accession>A0AAD1Y7Y3</accession>
<dbReference type="InterPro" id="IPR016024">
    <property type="entry name" value="ARM-type_fold"/>
</dbReference>
<protein>
    <submittedName>
        <fullName evidence="1">Uncharacterized protein</fullName>
    </submittedName>
</protein>
<dbReference type="AlphaFoldDB" id="A0AAD1Y7Y3"/>
<proteinExistence type="predicted"/>
<dbReference type="Gene3D" id="1.25.10.10">
    <property type="entry name" value="Leucine-rich Repeat Variant"/>
    <property type="match status" value="1"/>
</dbReference>
<dbReference type="InterPro" id="IPR011989">
    <property type="entry name" value="ARM-like"/>
</dbReference>
<evidence type="ECO:0000313" key="2">
    <source>
        <dbReference type="Proteomes" id="UP001295684"/>
    </source>
</evidence>
<organism evidence="1 2">
    <name type="scientific">Euplotes crassus</name>
    <dbReference type="NCBI Taxonomy" id="5936"/>
    <lineage>
        <taxon>Eukaryota</taxon>
        <taxon>Sar</taxon>
        <taxon>Alveolata</taxon>
        <taxon>Ciliophora</taxon>
        <taxon>Intramacronucleata</taxon>
        <taxon>Spirotrichea</taxon>
        <taxon>Hypotrichia</taxon>
        <taxon>Euplotida</taxon>
        <taxon>Euplotidae</taxon>
        <taxon>Moneuplotes</taxon>
    </lineage>
</organism>
<evidence type="ECO:0000313" key="1">
    <source>
        <dbReference type="EMBL" id="CAI2385666.1"/>
    </source>
</evidence>
<keyword evidence="2" id="KW-1185">Reference proteome</keyword>
<sequence>MFGEQIISFEKEEITCEDWKIVKNQIIGDKIMRQRYFANGAVPLLLNEIQSKSSGFTFAQFQKRNSLVLPLGSPIKESIQEELLGEEDANSDEKPFESGSDFEFSPMKSMISDYMSHDPIRIERFKHMLSILICYSTFLPATKQFQDFGEVSQALDCILIEFNDIPQLHELCLRLLKNLINFNSLKKEEIKEKFGSKQSPSKDKPVVHISKIVCMKGLSLSKGLSRAQRSLMSNNTILTFKSMIIYSLAENQPMMNKFIKSQGELIKSMIRIVVNPSKYEGVSQETLKNLSLALALVNRQDPSVMSCIRKKSCLAKLKILLKSMNPEISNSAGILISTFFLDQKIGSFAIKKFCNAMFQKCTTSLASSRLDNFLYGLIILENISKSPRIASIPECSVIVITLLDLMINLSKYFTINGAEVGDFPFVPESYKNDLQGFLKLIVSRCILQITQNSKEALQYLVENMNLSCYKKLVKREQNSIIMVQILPSLCLSSEFLKGYKGLMKKSKEIIKIIFDQLRSSEVDRILIGIKCLEALNSKYREFLHSSAMKVFQILSELVRSENEKVKKAAMDFLVSILSSWVGKERESLGDLCLHLLYKIEEEESYIIVRLLDCLKILLSKNDIKVSQDIYIDQIAHLLSHKDSDVKLRVLETLTLSQDLKELALYLSDDNFVMEKILSGFLINDIKIKKAILNLLQLLLTQNHQISYNLISKNMVEEYILEEIQKNLPKGKTLEDIMADMGCTPELEILNTLNQVQHMIISTKEIERRKSDQ</sequence>
<dbReference type="Proteomes" id="UP001295684">
    <property type="component" value="Unassembled WGS sequence"/>
</dbReference>
<dbReference type="EMBL" id="CAMPGE010028110">
    <property type="protein sequence ID" value="CAI2385666.1"/>
    <property type="molecule type" value="Genomic_DNA"/>
</dbReference>
<gene>
    <name evidence="1" type="ORF">ECRASSUSDP1_LOCUS27247</name>
</gene>
<dbReference type="SUPFAM" id="SSF48371">
    <property type="entry name" value="ARM repeat"/>
    <property type="match status" value="1"/>
</dbReference>
<reference evidence="1" key="1">
    <citation type="submission" date="2023-07" db="EMBL/GenBank/DDBJ databases">
        <authorList>
            <consortium name="AG Swart"/>
            <person name="Singh M."/>
            <person name="Singh A."/>
            <person name="Seah K."/>
            <person name="Emmerich C."/>
        </authorList>
    </citation>
    <scope>NUCLEOTIDE SEQUENCE</scope>
    <source>
        <strain evidence="1">DP1</strain>
    </source>
</reference>